<keyword evidence="5 11" id="KW-0813">Transport</keyword>
<proteinExistence type="inferred from homology"/>
<evidence type="ECO:0000256" key="11">
    <source>
        <dbReference type="RuleBase" id="RU363032"/>
    </source>
</evidence>
<keyword evidence="9 11" id="KW-1133">Transmembrane helix</keyword>
<keyword evidence="8" id="KW-0029">Amino-acid transport</keyword>
<evidence type="ECO:0000313" key="13">
    <source>
        <dbReference type="EMBL" id="AGW14275.1"/>
    </source>
</evidence>
<feature type="transmembrane region" description="Helical" evidence="11">
    <location>
        <begin position="130"/>
        <end position="155"/>
    </location>
</feature>
<dbReference type="InterPro" id="IPR010065">
    <property type="entry name" value="AA_ABC_transptr_permease_3TM"/>
</dbReference>
<gene>
    <name evidence="13" type="ORF">DGI_2541</name>
</gene>
<sequence length="338" mass="37974">MQLSSGLSPRRSRLWYRAWAAIFIFMLAGSIFALYYAAKQVDYVWRWYRIPQYFWYVEQVETKSMLDGDVVAVEQGSGGTVITVKGLDGEEERYTVPGGGEVRVSRGDMVSSGDALGFHEQQHLGVMVQAAWLTLEVSFLSIVIGIGLGLITGLARLSHNPALRWTAITYIELIRGSPLLVQIYIWYFVFGTLINQLLGKYGLPQPSPLWYGVASMAMFTGAYVAEIVRAGIQSVHRGQVEAARSLGMTSFECLRHVVLPQAVRRILPPLAGQFISLVKDSSLLGIIALRELTKATRELITSNLQPFEMWFVCAILYLVMTFALSMLLQWFERKWLTS</sequence>
<comment type="function">
    <text evidence="1">Part of the binding-protein-dependent transport system for glutamine; probably responsible for the translocation of the substrate across the membrane.</text>
</comment>
<feature type="domain" description="ABC transmembrane type-1" evidence="12">
    <location>
        <begin position="131"/>
        <end position="328"/>
    </location>
</feature>
<dbReference type="InterPro" id="IPR000515">
    <property type="entry name" value="MetI-like"/>
</dbReference>
<name>T2GCH0_MEGG1</name>
<dbReference type="KEGG" id="dgg:DGI_2541"/>
<keyword evidence="6" id="KW-1003">Cell membrane</keyword>
<evidence type="ECO:0000256" key="1">
    <source>
        <dbReference type="ARBA" id="ARBA00003159"/>
    </source>
</evidence>
<dbReference type="RefSeq" id="WP_021761277.1">
    <property type="nucleotide sequence ID" value="NC_022444.1"/>
</dbReference>
<evidence type="ECO:0000256" key="6">
    <source>
        <dbReference type="ARBA" id="ARBA00022475"/>
    </source>
</evidence>
<dbReference type="GO" id="GO:0022857">
    <property type="term" value="F:transmembrane transporter activity"/>
    <property type="evidence" value="ECO:0007669"/>
    <property type="project" value="InterPro"/>
</dbReference>
<feature type="transmembrane region" description="Helical" evidence="11">
    <location>
        <begin position="309"/>
        <end position="331"/>
    </location>
</feature>
<comment type="subcellular location">
    <subcellularLocation>
        <location evidence="2">Cell inner membrane</location>
        <topology evidence="2">Multi-pass membrane protein</topology>
    </subcellularLocation>
    <subcellularLocation>
        <location evidence="11">Cell membrane</location>
        <topology evidence="11">Multi-pass membrane protein</topology>
    </subcellularLocation>
</comment>
<dbReference type="Pfam" id="PF00528">
    <property type="entry name" value="BPD_transp_1"/>
    <property type="match status" value="1"/>
</dbReference>
<dbReference type="InterPro" id="IPR011054">
    <property type="entry name" value="Rudment_hybrid_motif"/>
</dbReference>
<feature type="transmembrane region" description="Helical" evidence="11">
    <location>
        <begin position="167"/>
        <end position="189"/>
    </location>
</feature>
<dbReference type="HOGENOM" id="CLU_019602_16_0_7"/>
<accession>T2GCH0</accession>
<reference evidence="14" key="2">
    <citation type="submission" date="2013-07" db="EMBL/GenBank/DDBJ databases">
        <authorList>
            <person name="Morais-Silva F.O."/>
            <person name="Rezende A.M."/>
            <person name="Pimentel C."/>
            <person name="Resende D.M."/>
            <person name="Santos C.I."/>
            <person name="Clemente C."/>
            <person name="de Oliveira L.M."/>
            <person name="da Silva S.M."/>
            <person name="Costa D.A."/>
            <person name="Varela-Raposo A."/>
            <person name="Horacio E.C.A."/>
            <person name="Matos M."/>
            <person name="Flores O."/>
            <person name="Ruiz J.C."/>
            <person name="Rodrigues-Pousada C."/>
        </authorList>
    </citation>
    <scope>NUCLEOTIDE SEQUENCE [LARGE SCALE GENOMIC DNA]</scope>
    <source>
        <strain evidence="14">ATCC 19364 / DSM 1382 / NCIMB 9332 / VKM B-1759</strain>
    </source>
</reference>
<dbReference type="NCBIfam" id="TIGR01726">
    <property type="entry name" value="HEQRo_perm_3TM"/>
    <property type="match status" value="1"/>
</dbReference>
<keyword evidence="7 11" id="KW-0812">Transmembrane</keyword>
<keyword evidence="14" id="KW-1185">Reference proteome</keyword>
<dbReference type="FunFam" id="1.10.3720.10:FF:000033">
    <property type="entry name" value="Polar amino acid ABC transporter permease"/>
    <property type="match status" value="1"/>
</dbReference>
<evidence type="ECO:0000256" key="9">
    <source>
        <dbReference type="ARBA" id="ARBA00022989"/>
    </source>
</evidence>
<dbReference type="Gene3D" id="1.10.3720.10">
    <property type="entry name" value="MetI-like"/>
    <property type="match status" value="1"/>
</dbReference>
<evidence type="ECO:0000259" key="12">
    <source>
        <dbReference type="PROSITE" id="PS50928"/>
    </source>
</evidence>
<dbReference type="PANTHER" id="PTHR30614:SF20">
    <property type="entry name" value="GLUTAMINE TRANSPORT SYSTEM PERMEASE PROTEIN GLNP"/>
    <property type="match status" value="1"/>
</dbReference>
<dbReference type="GO" id="GO:0043190">
    <property type="term" value="C:ATP-binding cassette (ABC) transporter complex"/>
    <property type="evidence" value="ECO:0007669"/>
    <property type="project" value="InterPro"/>
</dbReference>
<evidence type="ECO:0000256" key="2">
    <source>
        <dbReference type="ARBA" id="ARBA00004429"/>
    </source>
</evidence>
<dbReference type="STRING" id="1121448.DGI_2541"/>
<evidence type="ECO:0000313" key="14">
    <source>
        <dbReference type="Proteomes" id="UP000016587"/>
    </source>
</evidence>
<dbReference type="eggNOG" id="COG0765">
    <property type="taxonomic scope" value="Bacteria"/>
</dbReference>
<dbReference type="SUPFAM" id="SSF161098">
    <property type="entry name" value="MetI-like"/>
    <property type="match status" value="1"/>
</dbReference>
<dbReference type="AlphaFoldDB" id="T2GCH0"/>
<dbReference type="OrthoDB" id="5470298at2"/>
<dbReference type="CDD" id="cd06261">
    <property type="entry name" value="TM_PBP2"/>
    <property type="match status" value="1"/>
</dbReference>
<dbReference type="GO" id="GO:0006865">
    <property type="term" value="P:amino acid transport"/>
    <property type="evidence" value="ECO:0007669"/>
    <property type="project" value="UniProtKB-KW"/>
</dbReference>
<keyword evidence="10 11" id="KW-0472">Membrane</keyword>
<reference evidence="13 14" key="1">
    <citation type="journal article" date="2013" name="J. Bacteriol.">
        <title>Roles of HynAB and Ech, the only two hydrogenases found in the model sulfate reducer Desulfovibrio gigas.</title>
        <authorList>
            <person name="Morais-Silva F.O."/>
            <person name="Santos C.I."/>
            <person name="Rodrigues R."/>
            <person name="Pereira I.A."/>
            <person name="Rodrigues-Pousada C."/>
        </authorList>
    </citation>
    <scope>NUCLEOTIDE SEQUENCE [LARGE SCALE GENOMIC DNA]</scope>
    <source>
        <strain evidence="14">ATCC 19364 / DSM 1382 / NCIMB 9332 / VKM B-1759</strain>
    </source>
</reference>
<comment type="similarity">
    <text evidence="3">Belongs to the binding-protein-dependent transport system permease family. HisMQ subfamily.</text>
</comment>
<dbReference type="Proteomes" id="UP000016587">
    <property type="component" value="Chromosome"/>
</dbReference>
<dbReference type="Gene3D" id="2.40.50.100">
    <property type="match status" value="1"/>
</dbReference>
<evidence type="ECO:0000256" key="10">
    <source>
        <dbReference type="ARBA" id="ARBA00023136"/>
    </source>
</evidence>
<feature type="transmembrane region" description="Helical" evidence="11">
    <location>
        <begin position="14"/>
        <end position="38"/>
    </location>
</feature>
<organism evidence="13 14">
    <name type="scientific">Megalodesulfovibrio gigas (strain ATCC 19364 / DSM 1382 / NCIMB 9332 / VKM B-1759)</name>
    <name type="common">Desulfovibrio gigas</name>
    <dbReference type="NCBI Taxonomy" id="1121448"/>
    <lineage>
        <taxon>Bacteria</taxon>
        <taxon>Pseudomonadati</taxon>
        <taxon>Thermodesulfobacteriota</taxon>
        <taxon>Desulfovibrionia</taxon>
        <taxon>Desulfovibrionales</taxon>
        <taxon>Desulfovibrionaceae</taxon>
        <taxon>Megalodesulfovibrio</taxon>
    </lineage>
</organism>
<evidence type="ECO:0000256" key="4">
    <source>
        <dbReference type="ARBA" id="ARBA00016506"/>
    </source>
</evidence>
<evidence type="ECO:0000256" key="7">
    <source>
        <dbReference type="ARBA" id="ARBA00022692"/>
    </source>
</evidence>
<dbReference type="SUPFAM" id="SSF51246">
    <property type="entry name" value="Rudiment single hybrid motif"/>
    <property type="match status" value="1"/>
</dbReference>
<dbReference type="InterPro" id="IPR035906">
    <property type="entry name" value="MetI-like_sf"/>
</dbReference>
<dbReference type="EMBL" id="CP006585">
    <property type="protein sequence ID" value="AGW14275.1"/>
    <property type="molecule type" value="Genomic_DNA"/>
</dbReference>
<evidence type="ECO:0000256" key="3">
    <source>
        <dbReference type="ARBA" id="ARBA00010072"/>
    </source>
</evidence>
<evidence type="ECO:0000256" key="5">
    <source>
        <dbReference type="ARBA" id="ARBA00022448"/>
    </source>
</evidence>
<dbReference type="PATRIC" id="fig|1121448.10.peg.2490"/>
<protein>
    <recommendedName>
        <fullName evidence="4">Putative glutamine transport system permease protein GlnP</fullName>
    </recommendedName>
</protein>
<dbReference type="PANTHER" id="PTHR30614">
    <property type="entry name" value="MEMBRANE COMPONENT OF AMINO ACID ABC TRANSPORTER"/>
    <property type="match status" value="1"/>
</dbReference>
<evidence type="ECO:0000256" key="8">
    <source>
        <dbReference type="ARBA" id="ARBA00022970"/>
    </source>
</evidence>
<dbReference type="PROSITE" id="PS50928">
    <property type="entry name" value="ABC_TM1"/>
    <property type="match status" value="1"/>
</dbReference>
<dbReference type="InterPro" id="IPR043429">
    <property type="entry name" value="ArtM/GltK/GlnP/TcyL/YhdX-like"/>
</dbReference>